<sequence>MDALDWRFPAILVAAMLLGLLFTYLQMRSYNAELNKATRIARGEHLMLVSGRGRSIAGGAIVIAIVDTTARCIIWARALAGKSVFARFHDAPGLVGDMAGAVDRARGKQLKAAVEMALAQVGDAGTEPADEPSATTPPTTHHAPVPTTGPRLIRKRVPHTTGSGAASTPGVSIPKGN</sequence>
<dbReference type="Proteomes" id="UP000263928">
    <property type="component" value="Unassembled WGS sequence"/>
</dbReference>
<keyword evidence="2" id="KW-0472">Membrane</keyword>
<reference evidence="4" key="1">
    <citation type="submission" date="2018-08" db="EMBL/GenBank/DDBJ databases">
        <authorList>
            <person name="Hornung B."/>
        </authorList>
    </citation>
    <scope>NUCLEOTIDE SEQUENCE [LARGE SCALE GENOMIC DNA]</scope>
</reference>
<keyword evidence="2" id="KW-1133">Transmembrane helix</keyword>
<dbReference type="AlphaFoldDB" id="A0A383S622"/>
<gene>
    <name evidence="3" type="ORF">PROPAUS_0923</name>
</gene>
<dbReference type="EMBL" id="UNQJ01000004">
    <property type="protein sequence ID" value="SYZ33012.1"/>
    <property type="molecule type" value="Genomic_DNA"/>
</dbReference>
<evidence type="ECO:0000256" key="2">
    <source>
        <dbReference type="SAM" id="Phobius"/>
    </source>
</evidence>
<accession>A0A383S622</accession>
<keyword evidence="2" id="KW-0812">Transmembrane</keyword>
<feature type="compositionally biased region" description="Low complexity" evidence="1">
    <location>
        <begin position="132"/>
        <end position="150"/>
    </location>
</feature>
<organism evidence="3 4">
    <name type="scientific">Propionibacterium australiense</name>
    <dbReference type="NCBI Taxonomy" id="119981"/>
    <lineage>
        <taxon>Bacteria</taxon>
        <taxon>Bacillati</taxon>
        <taxon>Actinomycetota</taxon>
        <taxon>Actinomycetes</taxon>
        <taxon>Propionibacteriales</taxon>
        <taxon>Propionibacteriaceae</taxon>
        <taxon>Propionibacterium</taxon>
    </lineage>
</organism>
<dbReference type="Pfam" id="PF06923">
    <property type="entry name" value="GutM"/>
    <property type="match status" value="1"/>
</dbReference>
<evidence type="ECO:0000313" key="4">
    <source>
        <dbReference type="Proteomes" id="UP000263928"/>
    </source>
</evidence>
<keyword evidence="4" id="KW-1185">Reference proteome</keyword>
<feature type="region of interest" description="Disordered" evidence="1">
    <location>
        <begin position="123"/>
        <end position="177"/>
    </location>
</feature>
<name>A0A383S622_9ACTN</name>
<dbReference type="InterPro" id="IPR009693">
    <property type="entry name" value="Glucitol_operon_activator"/>
</dbReference>
<evidence type="ECO:0000313" key="3">
    <source>
        <dbReference type="EMBL" id="SYZ33012.1"/>
    </source>
</evidence>
<feature type="transmembrane region" description="Helical" evidence="2">
    <location>
        <begin position="6"/>
        <end position="25"/>
    </location>
</feature>
<feature type="compositionally biased region" description="Polar residues" evidence="1">
    <location>
        <begin position="160"/>
        <end position="170"/>
    </location>
</feature>
<dbReference type="RefSeq" id="WP_119161380.1">
    <property type="nucleotide sequence ID" value="NZ_LR134442.1"/>
</dbReference>
<proteinExistence type="predicted"/>
<protein>
    <submittedName>
        <fullName evidence="3">Glucitol operon activator protein (GutM)</fullName>
    </submittedName>
</protein>
<evidence type="ECO:0000256" key="1">
    <source>
        <dbReference type="SAM" id="MobiDB-lite"/>
    </source>
</evidence>